<evidence type="ECO:0000313" key="3">
    <source>
        <dbReference type="EMBL" id="KAK3307655.1"/>
    </source>
</evidence>
<evidence type="ECO:0000256" key="1">
    <source>
        <dbReference type="SAM" id="Coils"/>
    </source>
</evidence>
<name>A0AAJ0M3G0_9PEZI</name>
<keyword evidence="1" id="KW-0175">Coiled coil</keyword>
<evidence type="ECO:0000313" key="4">
    <source>
        <dbReference type="Proteomes" id="UP001273166"/>
    </source>
</evidence>
<dbReference type="Proteomes" id="UP001273166">
    <property type="component" value="Unassembled WGS sequence"/>
</dbReference>
<comment type="caution">
    <text evidence="3">The sequence shown here is derived from an EMBL/GenBank/DDBJ whole genome shotgun (WGS) entry which is preliminary data.</text>
</comment>
<accession>A0AAJ0M3G0</accession>
<feature type="coiled-coil region" evidence="1">
    <location>
        <begin position="201"/>
        <end position="249"/>
    </location>
</feature>
<gene>
    <name evidence="3" type="ORF">B0T15DRAFT_530765</name>
</gene>
<reference evidence="3" key="2">
    <citation type="submission" date="2023-06" db="EMBL/GenBank/DDBJ databases">
        <authorList>
            <consortium name="Lawrence Berkeley National Laboratory"/>
            <person name="Mondo S.J."/>
            <person name="Hensen N."/>
            <person name="Bonometti L."/>
            <person name="Westerberg I."/>
            <person name="Brannstrom I.O."/>
            <person name="Guillou S."/>
            <person name="Cros-Aarteil S."/>
            <person name="Calhoun S."/>
            <person name="Haridas S."/>
            <person name="Kuo A."/>
            <person name="Pangilinan J."/>
            <person name="Riley R."/>
            <person name="Labutti K."/>
            <person name="Andreopoulos B."/>
            <person name="Lipzen A."/>
            <person name="Chen C."/>
            <person name="Yanf M."/>
            <person name="Daum C."/>
            <person name="Ng V."/>
            <person name="Clum A."/>
            <person name="Steindorff A."/>
            <person name="Ohm R."/>
            <person name="Martin F."/>
            <person name="Silar P."/>
            <person name="Natvig D."/>
            <person name="Lalanne C."/>
            <person name="Gautier V."/>
            <person name="Ament-Velasquez S.L."/>
            <person name="Kruys A."/>
            <person name="Hutchinson M.I."/>
            <person name="Powell A.J."/>
            <person name="Barry K."/>
            <person name="Miller A.N."/>
            <person name="Grigoriev I.V."/>
            <person name="Debuchy R."/>
            <person name="Gladieux P."/>
            <person name="Thoren M.H."/>
            <person name="Johannesson H."/>
        </authorList>
    </citation>
    <scope>NUCLEOTIDE SEQUENCE</scope>
    <source>
        <strain evidence="3">CBS 333.67</strain>
    </source>
</reference>
<dbReference type="EMBL" id="JAUDZG010000003">
    <property type="protein sequence ID" value="KAK3307655.1"/>
    <property type="molecule type" value="Genomic_DNA"/>
</dbReference>
<feature type="compositionally biased region" description="Low complexity" evidence="2">
    <location>
        <begin position="186"/>
        <end position="197"/>
    </location>
</feature>
<keyword evidence="4" id="KW-1185">Reference proteome</keyword>
<feature type="region of interest" description="Disordered" evidence="2">
    <location>
        <begin position="180"/>
        <end position="200"/>
    </location>
</feature>
<protein>
    <submittedName>
        <fullName evidence="3">Uncharacterized protein</fullName>
    </submittedName>
</protein>
<organism evidence="3 4">
    <name type="scientific">Chaetomium strumarium</name>
    <dbReference type="NCBI Taxonomy" id="1170767"/>
    <lineage>
        <taxon>Eukaryota</taxon>
        <taxon>Fungi</taxon>
        <taxon>Dikarya</taxon>
        <taxon>Ascomycota</taxon>
        <taxon>Pezizomycotina</taxon>
        <taxon>Sordariomycetes</taxon>
        <taxon>Sordariomycetidae</taxon>
        <taxon>Sordariales</taxon>
        <taxon>Chaetomiaceae</taxon>
        <taxon>Chaetomium</taxon>
    </lineage>
</organism>
<dbReference type="GeneID" id="87888023"/>
<evidence type="ECO:0000256" key="2">
    <source>
        <dbReference type="SAM" id="MobiDB-lite"/>
    </source>
</evidence>
<sequence length="254" mass="28613">MTEPAQAAIGHSVALLRPAARSLAKQLQDLGDVNVEGLPTDDFTDWPKVRLHGRNYILEDWLHRKRPRTSWIGDHGRFLSEVIGGRDVGRFWCCGYCGQIFAAKATSSPGVHLNQHHQKYEEGKEATTPVVKKQRPAFEIIRGAARSTSSTPLSAPSPEDSFKTSLLDWEEAVQSIPNTANTILSNNNNNNDNNDNNGKLLEDTRKRLDETRQELAETRQELADTQQQLAQLYVENQRLKAENRRLQGKVQGHR</sequence>
<dbReference type="AlphaFoldDB" id="A0AAJ0M3G0"/>
<reference evidence="3" key="1">
    <citation type="journal article" date="2023" name="Mol. Phylogenet. Evol.">
        <title>Genome-scale phylogeny and comparative genomics of the fungal order Sordariales.</title>
        <authorList>
            <person name="Hensen N."/>
            <person name="Bonometti L."/>
            <person name="Westerberg I."/>
            <person name="Brannstrom I.O."/>
            <person name="Guillou S."/>
            <person name="Cros-Aarteil S."/>
            <person name="Calhoun S."/>
            <person name="Haridas S."/>
            <person name="Kuo A."/>
            <person name="Mondo S."/>
            <person name="Pangilinan J."/>
            <person name="Riley R."/>
            <person name="LaButti K."/>
            <person name="Andreopoulos B."/>
            <person name="Lipzen A."/>
            <person name="Chen C."/>
            <person name="Yan M."/>
            <person name="Daum C."/>
            <person name="Ng V."/>
            <person name="Clum A."/>
            <person name="Steindorff A."/>
            <person name="Ohm R.A."/>
            <person name="Martin F."/>
            <person name="Silar P."/>
            <person name="Natvig D.O."/>
            <person name="Lalanne C."/>
            <person name="Gautier V."/>
            <person name="Ament-Velasquez S.L."/>
            <person name="Kruys A."/>
            <person name="Hutchinson M.I."/>
            <person name="Powell A.J."/>
            <person name="Barry K."/>
            <person name="Miller A.N."/>
            <person name="Grigoriev I.V."/>
            <person name="Debuchy R."/>
            <person name="Gladieux P."/>
            <person name="Hiltunen Thoren M."/>
            <person name="Johannesson H."/>
        </authorList>
    </citation>
    <scope>NUCLEOTIDE SEQUENCE</scope>
    <source>
        <strain evidence="3">CBS 333.67</strain>
    </source>
</reference>
<feature type="region of interest" description="Disordered" evidence="2">
    <location>
        <begin position="143"/>
        <end position="162"/>
    </location>
</feature>
<proteinExistence type="predicted"/>
<dbReference type="RefSeq" id="XP_062723435.1">
    <property type="nucleotide sequence ID" value="XM_062869194.1"/>
</dbReference>
<feature type="compositionally biased region" description="Low complexity" evidence="2">
    <location>
        <begin position="144"/>
        <end position="158"/>
    </location>
</feature>